<evidence type="ECO:0008006" key="4">
    <source>
        <dbReference type="Google" id="ProtNLM"/>
    </source>
</evidence>
<evidence type="ECO:0000256" key="1">
    <source>
        <dbReference type="SAM" id="Coils"/>
    </source>
</evidence>
<organism evidence="2 3">
    <name type="scientific">Botrimarina colliarenosi</name>
    <dbReference type="NCBI Taxonomy" id="2528001"/>
    <lineage>
        <taxon>Bacteria</taxon>
        <taxon>Pseudomonadati</taxon>
        <taxon>Planctomycetota</taxon>
        <taxon>Planctomycetia</taxon>
        <taxon>Pirellulales</taxon>
        <taxon>Lacipirellulaceae</taxon>
        <taxon>Botrimarina</taxon>
    </lineage>
</organism>
<dbReference type="EMBL" id="SJPR01000001">
    <property type="protein sequence ID" value="TWT99930.1"/>
    <property type="molecule type" value="Genomic_DNA"/>
</dbReference>
<reference evidence="2 3" key="1">
    <citation type="submission" date="2019-02" db="EMBL/GenBank/DDBJ databases">
        <title>Deep-cultivation of Planctomycetes and their phenomic and genomic characterization uncovers novel biology.</title>
        <authorList>
            <person name="Wiegand S."/>
            <person name="Jogler M."/>
            <person name="Boedeker C."/>
            <person name="Pinto D."/>
            <person name="Vollmers J."/>
            <person name="Rivas-Marin E."/>
            <person name="Kohn T."/>
            <person name="Peeters S.H."/>
            <person name="Heuer A."/>
            <person name="Rast P."/>
            <person name="Oberbeckmann S."/>
            <person name="Bunk B."/>
            <person name="Jeske O."/>
            <person name="Meyerdierks A."/>
            <person name="Storesund J.E."/>
            <person name="Kallscheuer N."/>
            <person name="Luecker S."/>
            <person name="Lage O.M."/>
            <person name="Pohl T."/>
            <person name="Merkel B.J."/>
            <person name="Hornburger P."/>
            <person name="Mueller R.-W."/>
            <person name="Bruemmer F."/>
            <person name="Labrenz M."/>
            <person name="Spormann A.M."/>
            <person name="Op Den Camp H."/>
            <person name="Overmann J."/>
            <person name="Amann R."/>
            <person name="Jetten M.S.M."/>
            <person name="Mascher T."/>
            <person name="Medema M.H."/>
            <person name="Devos D.P."/>
            <person name="Kaster A.-K."/>
            <person name="Ovreas L."/>
            <person name="Rohde M."/>
            <person name="Galperin M.Y."/>
            <person name="Jogler C."/>
        </authorList>
    </citation>
    <scope>NUCLEOTIDE SEQUENCE [LARGE SCALE GENOMIC DNA]</scope>
    <source>
        <strain evidence="2 3">Pla108</strain>
    </source>
</reference>
<dbReference type="RefSeq" id="WP_146443348.1">
    <property type="nucleotide sequence ID" value="NZ_SJPR01000001.1"/>
</dbReference>
<comment type="caution">
    <text evidence="2">The sequence shown here is derived from an EMBL/GenBank/DDBJ whole genome shotgun (WGS) entry which is preliminary data.</text>
</comment>
<dbReference type="AlphaFoldDB" id="A0A5C6AKJ6"/>
<gene>
    <name evidence="2" type="ORF">Pla108_08740</name>
</gene>
<dbReference type="Gene3D" id="3.30.70.270">
    <property type="match status" value="1"/>
</dbReference>
<dbReference type="InterPro" id="IPR043128">
    <property type="entry name" value="Rev_trsase/Diguanyl_cyclase"/>
</dbReference>
<name>A0A5C6AKJ6_9BACT</name>
<feature type="coiled-coil region" evidence="1">
    <location>
        <begin position="100"/>
        <end position="134"/>
    </location>
</feature>
<accession>A0A5C6AKJ6</accession>
<dbReference type="OrthoDB" id="287011at2"/>
<keyword evidence="3" id="KW-1185">Reference proteome</keyword>
<protein>
    <recommendedName>
        <fullName evidence="4">GGDEF domain-containing protein</fullName>
    </recommendedName>
</protein>
<keyword evidence="1" id="KW-0175">Coiled coil</keyword>
<proteinExistence type="predicted"/>
<evidence type="ECO:0000313" key="2">
    <source>
        <dbReference type="EMBL" id="TWT99930.1"/>
    </source>
</evidence>
<evidence type="ECO:0000313" key="3">
    <source>
        <dbReference type="Proteomes" id="UP000317421"/>
    </source>
</evidence>
<sequence length="412" mass="43017">MLLFVFFVATMNLAVGYALGAGLTIRSLFAMMPTRAAKPVIAEVDDAEPLTRPAPVAAPTQAPAAPVQAVAPAAATGVPAEPASAPAKPKAKAVDVIASLSAFREQLTAANVELKLAEQDAVKFEQSATNLQKVNHNYLEETEEALKQLDELGAAGDQEASATRDAVSHGASEVAAISSEIDGLIEGGFEEEAARKKLVEKSGALRDAAIEAEKEAVSAVPKPTPPAAEAVALDGEIDATFAGIDDLFEQLEALLDAAESESVNHLAAVRVDPIADAEGNDKLTLAAERAVAGIAKELLAEDQVLVPGRPALILLNGDSFEAASKRVEQLRQQVEATQFTLGGVEHKVTITCAIADAHQGDERDKLVDQLNGALEESMRVGVNRTFHHDGAFPTAIPEGQVEVAAKTVELAL</sequence>
<dbReference type="Proteomes" id="UP000317421">
    <property type="component" value="Unassembled WGS sequence"/>
</dbReference>